<reference evidence="1" key="1">
    <citation type="submission" date="2013-07" db="EMBL/GenBank/DDBJ databases">
        <title>The genome of an arbuscular mycorrhizal fungus provides insights into the evolution of the oldest plant symbiosis.</title>
        <authorList>
            <consortium name="DOE Joint Genome Institute"/>
            <person name="Tisserant E."/>
            <person name="Malbreil M."/>
            <person name="Kuo A."/>
            <person name="Kohler A."/>
            <person name="Symeonidi A."/>
            <person name="Balestrini R."/>
            <person name="Charron P."/>
            <person name="Duensing N."/>
            <person name="Frei-dit-Frey N."/>
            <person name="Gianinazzi-Pearson V."/>
            <person name="Gilbert B."/>
            <person name="Handa Y."/>
            <person name="Hijri M."/>
            <person name="Kaul R."/>
            <person name="Kawaguchi M."/>
            <person name="Krajinski F."/>
            <person name="Lammers P."/>
            <person name="Lapierre D."/>
            <person name="Masclaux F.G."/>
            <person name="Murat C."/>
            <person name="Morin E."/>
            <person name="Ndikumana S."/>
            <person name="Pagni M."/>
            <person name="Petitpierre D."/>
            <person name="Requena N."/>
            <person name="Rosikiewicz P."/>
            <person name="Riley R."/>
            <person name="Saito K."/>
            <person name="San Clemente H."/>
            <person name="Shapiro H."/>
            <person name="van Tuinen D."/>
            <person name="Becard G."/>
            <person name="Bonfante P."/>
            <person name="Paszkowski U."/>
            <person name="Shachar-Hill Y."/>
            <person name="Young J.P."/>
            <person name="Sanders I.R."/>
            <person name="Henrissat B."/>
            <person name="Rensing S.A."/>
            <person name="Grigoriev I.V."/>
            <person name="Corradi N."/>
            <person name="Roux C."/>
            <person name="Martin F."/>
        </authorList>
    </citation>
    <scope>NUCLEOTIDE SEQUENCE</scope>
    <source>
        <strain evidence="1">DAOM 197198</strain>
    </source>
</reference>
<evidence type="ECO:0000313" key="1">
    <source>
        <dbReference type="EMBL" id="ERZ98529.1"/>
    </source>
</evidence>
<feature type="non-terminal residue" evidence="1">
    <location>
        <position position="1"/>
    </location>
</feature>
<dbReference type="HOGENOM" id="CLU_2203363_0_0_1"/>
<proteinExistence type="predicted"/>
<organism evidence="1">
    <name type="scientific">Rhizophagus irregularis (strain DAOM 181602 / DAOM 197198 / MUCL 43194)</name>
    <name type="common">Arbuscular mycorrhizal fungus</name>
    <name type="synonym">Glomus intraradices</name>
    <dbReference type="NCBI Taxonomy" id="747089"/>
    <lineage>
        <taxon>Eukaryota</taxon>
        <taxon>Fungi</taxon>
        <taxon>Fungi incertae sedis</taxon>
        <taxon>Mucoromycota</taxon>
        <taxon>Glomeromycotina</taxon>
        <taxon>Glomeromycetes</taxon>
        <taxon>Glomerales</taxon>
        <taxon>Glomeraceae</taxon>
        <taxon>Rhizophagus</taxon>
    </lineage>
</organism>
<name>U9SRL4_RHIID</name>
<dbReference type="EMBL" id="KI298690">
    <property type="protein sequence ID" value="ERZ98529.1"/>
    <property type="molecule type" value="Genomic_DNA"/>
</dbReference>
<sequence length="108" mass="13120">TLDNVVMTYSEIQVFNIIPDIIWDNIHFFVFYMRIYILYIYIVYIFGTFGTREFQKRNEFIVNLNVLEPFNKLSHGSTFELHQPLSPFAKKYHDHKNFFVLIRVITIY</sequence>
<dbReference type="AlphaFoldDB" id="U9SRL4"/>
<protein>
    <submittedName>
        <fullName evidence="1">Uncharacterized protein</fullName>
    </submittedName>
</protein>
<gene>
    <name evidence="1" type="ORF">GLOINDRAFT_83603</name>
</gene>
<accession>U9SRL4</accession>